<dbReference type="EMBL" id="JAHYIQ010000001">
    <property type="protein sequence ID" value="KAK1136828.1"/>
    <property type="molecule type" value="Genomic_DNA"/>
</dbReference>
<comment type="caution">
    <text evidence="2">The sequence shown here is derived from an EMBL/GenBank/DDBJ whole genome shotgun (WGS) entry which is preliminary data.</text>
</comment>
<keyword evidence="3" id="KW-1185">Reference proteome</keyword>
<organism evidence="2 3">
    <name type="scientific">Melipona bicolor</name>
    <dbReference type="NCBI Taxonomy" id="60889"/>
    <lineage>
        <taxon>Eukaryota</taxon>
        <taxon>Metazoa</taxon>
        <taxon>Ecdysozoa</taxon>
        <taxon>Arthropoda</taxon>
        <taxon>Hexapoda</taxon>
        <taxon>Insecta</taxon>
        <taxon>Pterygota</taxon>
        <taxon>Neoptera</taxon>
        <taxon>Endopterygota</taxon>
        <taxon>Hymenoptera</taxon>
        <taxon>Apocrita</taxon>
        <taxon>Aculeata</taxon>
        <taxon>Apoidea</taxon>
        <taxon>Anthophila</taxon>
        <taxon>Apidae</taxon>
        <taxon>Melipona</taxon>
    </lineage>
</organism>
<gene>
    <name evidence="2" type="ORF">K0M31_001364</name>
</gene>
<reference evidence="2" key="1">
    <citation type="submission" date="2021-10" db="EMBL/GenBank/DDBJ databases">
        <title>Melipona bicolor Genome sequencing and assembly.</title>
        <authorList>
            <person name="Araujo N.S."/>
            <person name="Arias M.C."/>
        </authorList>
    </citation>
    <scope>NUCLEOTIDE SEQUENCE</scope>
    <source>
        <strain evidence="2">USP_2M_L1-L4_2017</strain>
        <tissue evidence="2">Whole body</tissue>
    </source>
</reference>
<dbReference type="Proteomes" id="UP001177670">
    <property type="component" value="Unassembled WGS sequence"/>
</dbReference>
<evidence type="ECO:0000313" key="3">
    <source>
        <dbReference type="Proteomes" id="UP001177670"/>
    </source>
</evidence>
<proteinExistence type="predicted"/>
<evidence type="ECO:0000313" key="2">
    <source>
        <dbReference type="EMBL" id="KAK1136828.1"/>
    </source>
</evidence>
<name>A0AA40GFB6_9HYME</name>
<accession>A0AA40GFB6</accession>
<protein>
    <submittedName>
        <fullName evidence="2">Uncharacterized protein</fullName>
    </submittedName>
</protein>
<sequence>MEREESKKKKKKKKGTFEDWDTGGHTRGRGFRAVLPEDGAREAAFTSIRNLLPYPILKYRG</sequence>
<dbReference type="AlphaFoldDB" id="A0AA40GFB6"/>
<evidence type="ECO:0000256" key="1">
    <source>
        <dbReference type="SAM" id="MobiDB-lite"/>
    </source>
</evidence>
<feature type="region of interest" description="Disordered" evidence="1">
    <location>
        <begin position="1"/>
        <end position="31"/>
    </location>
</feature>